<evidence type="ECO:0000313" key="2">
    <source>
        <dbReference type="Proteomes" id="UP000191812"/>
    </source>
</evidence>
<dbReference type="Proteomes" id="UP000191812">
    <property type="component" value="Unassembled WGS sequence"/>
</dbReference>
<evidence type="ECO:0000313" key="1">
    <source>
        <dbReference type="EMBL" id="CUX31559.1"/>
    </source>
</evidence>
<evidence type="ECO:0008006" key="3">
    <source>
        <dbReference type="Google" id="ProtNLM"/>
    </source>
</evidence>
<dbReference type="EMBL" id="FBWH01000023">
    <property type="protein sequence ID" value="CUX31559.1"/>
    <property type="molecule type" value="Genomic_DNA"/>
</dbReference>
<organism evidence="1 2">
    <name type="scientific">Agrobacterium genomosp. 13 str. CFBP 6927</name>
    <dbReference type="NCBI Taxonomy" id="1183428"/>
    <lineage>
        <taxon>Bacteria</taxon>
        <taxon>Pseudomonadati</taxon>
        <taxon>Pseudomonadota</taxon>
        <taxon>Alphaproteobacteria</taxon>
        <taxon>Hyphomicrobiales</taxon>
        <taxon>Rhizobiaceae</taxon>
        <taxon>Rhizobium/Agrobacterium group</taxon>
        <taxon>Agrobacterium</taxon>
        <taxon>Agrobacterium tumefaciens complex</taxon>
    </lineage>
</organism>
<proteinExistence type="predicted"/>
<reference evidence="1 2" key="1">
    <citation type="submission" date="2016-01" db="EMBL/GenBank/DDBJ databases">
        <authorList>
            <person name="Regsiter A."/>
            <person name="william w."/>
        </authorList>
    </citation>
    <scope>NUCLEOTIDE SEQUENCE [LARGE SCALE GENOMIC DNA]</scope>
    <source>
        <strain evidence="1 2">CFBP 6927</strain>
    </source>
</reference>
<comment type="caution">
    <text evidence="1">The sequence shown here is derived from an EMBL/GenBank/DDBJ whole genome shotgun (WGS) entry which is preliminary data.</text>
</comment>
<gene>
    <name evidence="1" type="ORF">AGR13a_Cc30127</name>
</gene>
<name>A0ABM9VFK9_9HYPH</name>
<sequence length="55" mass="6290">MGPSMIPEKMRAVIYQAIKKLKSYFMAAANMARYSARKLASKRCAPYVRTKQETC</sequence>
<accession>A0ABM9VFK9</accession>
<protein>
    <recommendedName>
        <fullName evidence="3">Transposase</fullName>
    </recommendedName>
</protein>
<keyword evidence="2" id="KW-1185">Reference proteome</keyword>